<dbReference type="InterPro" id="IPR036513">
    <property type="entry name" value="STAS_dom_sf"/>
</dbReference>
<sequence>MTNEPDTRVRLTTRRLPGHTLIALGGELDVATTAAVRDRIMHTLADAAGPVIIDLSEVVFADTSGLALLVGAQRRAEDGGFGLVLAGPPPRVRALLRLTGLDEGFIIHATAAEAAAAAPAAL</sequence>
<proteinExistence type="inferred from homology"/>
<feature type="domain" description="STAS" evidence="3">
    <location>
        <begin position="9"/>
        <end position="118"/>
    </location>
</feature>
<dbReference type="NCBIfam" id="TIGR00377">
    <property type="entry name" value="ant_ant_sig"/>
    <property type="match status" value="1"/>
</dbReference>
<dbReference type="GO" id="GO:0043856">
    <property type="term" value="F:anti-sigma factor antagonist activity"/>
    <property type="evidence" value="ECO:0007669"/>
    <property type="project" value="InterPro"/>
</dbReference>
<dbReference type="PANTHER" id="PTHR33495">
    <property type="entry name" value="ANTI-SIGMA FACTOR ANTAGONIST TM_1081-RELATED-RELATED"/>
    <property type="match status" value="1"/>
</dbReference>
<evidence type="ECO:0000256" key="2">
    <source>
        <dbReference type="RuleBase" id="RU003749"/>
    </source>
</evidence>
<evidence type="ECO:0000259" key="3">
    <source>
        <dbReference type="PROSITE" id="PS50801"/>
    </source>
</evidence>
<dbReference type="EMBL" id="PVZC01000002">
    <property type="protein sequence ID" value="PRY00740.1"/>
    <property type="molecule type" value="Genomic_DNA"/>
</dbReference>
<dbReference type="Pfam" id="PF01740">
    <property type="entry name" value="STAS"/>
    <property type="match status" value="1"/>
</dbReference>
<dbReference type="RefSeq" id="WP_170140921.1">
    <property type="nucleotide sequence ID" value="NZ_PVZC01000002.1"/>
</dbReference>
<evidence type="ECO:0000256" key="1">
    <source>
        <dbReference type="ARBA" id="ARBA00009013"/>
    </source>
</evidence>
<dbReference type="SUPFAM" id="SSF52091">
    <property type="entry name" value="SpoIIaa-like"/>
    <property type="match status" value="1"/>
</dbReference>
<dbReference type="CDD" id="cd07043">
    <property type="entry name" value="STAS_anti-anti-sigma_factors"/>
    <property type="match status" value="1"/>
</dbReference>
<comment type="caution">
    <text evidence="4">The sequence shown here is derived from an EMBL/GenBank/DDBJ whole genome shotgun (WGS) entry which is preliminary data.</text>
</comment>
<keyword evidence="5" id="KW-1185">Reference proteome</keyword>
<evidence type="ECO:0000313" key="5">
    <source>
        <dbReference type="Proteomes" id="UP000237846"/>
    </source>
</evidence>
<dbReference type="InterPro" id="IPR003658">
    <property type="entry name" value="Anti-sigma_ant"/>
</dbReference>
<gene>
    <name evidence="4" type="ORF">CLV72_102372</name>
</gene>
<dbReference type="InterPro" id="IPR002645">
    <property type="entry name" value="STAS_dom"/>
</dbReference>
<dbReference type="Gene3D" id="3.30.750.24">
    <property type="entry name" value="STAS domain"/>
    <property type="match status" value="1"/>
</dbReference>
<accession>A0A2T0QA94</accession>
<dbReference type="PANTHER" id="PTHR33495:SF2">
    <property type="entry name" value="ANTI-SIGMA FACTOR ANTAGONIST TM_1081-RELATED"/>
    <property type="match status" value="1"/>
</dbReference>
<organism evidence="4 5">
    <name type="scientific">Allonocardiopsis opalescens</name>
    <dbReference type="NCBI Taxonomy" id="1144618"/>
    <lineage>
        <taxon>Bacteria</taxon>
        <taxon>Bacillati</taxon>
        <taxon>Actinomycetota</taxon>
        <taxon>Actinomycetes</taxon>
        <taxon>Streptosporangiales</taxon>
        <taxon>Allonocardiopsis</taxon>
    </lineage>
</organism>
<dbReference type="Proteomes" id="UP000237846">
    <property type="component" value="Unassembled WGS sequence"/>
</dbReference>
<comment type="similarity">
    <text evidence="1 2">Belongs to the anti-sigma-factor antagonist family.</text>
</comment>
<evidence type="ECO:0000313" key="4">
    <source>
        <dbReference type="EMBL" id="PRY00740.1"/>
    </source>
</evidence>
<dbReference type="PROSITE" id="PS50801">
    <property type="entry name" value="STAS"/>
    <property type="match status" value="1"/>
</dbReference>
<dbReference type="AlphaFoldDB" id="A0A2T0QA94"/>
<protein>
    <recommendedName>
        <fullName evidence="2">Anti-sigma factor antagonist</fullName>
    </recommendedName>
</protein>
<name>A0A2T0QA94_9ACTN</name>
<reference evidence="4 5" key="1">
    <citation type="submission" date="2018-03" db="EMBL/GenBank/DDBJ databases">
        <title>Genomic Encyclopedia of Archaeal and Bacterial Type Strains, Phase II (KMG-II): from individual species to whole genera.</title>
        <authorList>
            <person name="Goeker M."/>
        </authorList>
    </citation>
    <scope>NUCLEOTIDE SEQUENCE [LARGE SCALE GENOMIC DNA]</scope>
    <source>
        <strain evidence="4 5">DSM 45601</strain>
    </source>
</reference>